<dbReference type="AlphaFoldDB" id="A0A222E216"/>
<evidence type="ECO:0000256" key="1">
    <source>
        <dbReference type="SAM" id="SignalP"/>
    </source>
</evidence>
<protein>
    <submittedName>
        <fullName evidence="2">Nucleotide-binding protein</fullName>
    </submittedName>
</protein>
<organism evidence="2 3">
    <name type="scientific">Antarctobacter heliothermus</name>
    <dbReference type="NCBI Taxonomy" id="74033"/>
    <lineage>
        <taxon>Bacteria</taxon>
        <taxon>Pseudomonadati</taxon>
        <taxon>Pseudomonadota</taxon>
        <taxon>Alphaproteobacteria</taxon>
        <taxon>Rhodobacterales</taxon>
        <taxon>Roseobacteraceae</taxon>
        <taxon>Antarctobacter</taxon>
    </lineage>
</organism>
<keyword evidence="3" id="KW-1185">Reference proteome</keyword>
<dbReference type="EMBL" id="CP022540">
    <property type="protein sequence ID" value="ASP20018.1"/>
    <property type="molecule type" value="Genomic_DNA"/>
</dbReference>
<gene>
    <name evidence="2" type="ORF">ANTHELSMS3_01314</name>
</gene>
<dbReference type="RefSeq" id="WP_157733415.1">
    <property type="nucleotide sequence ID" value="NZ_CP022540.1"/>
</dbReference>
<evidence type="ECO:0000313" key="3">
    <source>
        <dbReference type="Proteomes" id="UP000203589"/>
    </source>
</evidence>
<feature type="signal peptide" evidence="1">
    <location>
        <begin position="1"/>
        <end position="23"/>
    </location>
</feature>
<name>A0A222E216_9RHOB</name>
<reference evidence="2 3" key="1">
    <citation type="submission" date="2017-07" db="EMBL/GenBank/DDBJ databases">
        <title>Genome Sequence of Antarctobacter heliothermus Strain SMS3 Isolated from a culture of the Diatom Skeletonema marinoi.</title>
        <authorList>
            <person name="Topel M."/>
            <person name="Pinder M.I.M."/>
            <person name="Johansson O.N."/>
            <person name="Kourtchenko O."/>
            <person name="Godhe A."/>
            <person name="Clarke A.K."/>
        </authorList>
    </citation>
    <scope>NUCLEOTIDE SEQUENCE [LARGE SCALE GENOMIC DNA]</scope>
    <source>
        <strain evidence="2 3">SMS3</strain>
    </source>
</reference>
<evidence type="ECO:0000313" key="2">
    <source>
        <dbReference type="EMBL" id="ASP20018.1"/>
    </source>
</evidence>
<accession>A0A222E216</accession>
<feature type="chain" id="PRO_5013053034" evidence="1">
    <location>
        <begin position="24"/>
        <end position="91"/>
    </location>
</feature>
<dbReference type="Proteomes" id="UP000203589">
    <property type="component" value="Chromosome"/>
</dbReference>
<dbReference type="KEGG" id="aht:ANTHELSMS3_01314"/>
<proteinExistence type="predicted"/>
<keyword evidence="1" id="KW-0732">Signal</keyword>
<sequence length="91" mass="9811">MRKFVKLFLAATLSVLFAVSAYAETNSPNEAAYYVGSSVTVEGVVSQVSVTRSGTTFINFGGAISQPRFLWRHGSDDVTAPRRHLCAKVGL</sequence>